<dbReference type="EMBL" id="CP016757">
    <property type="protein sequence ID" value="ANZ43648.1"/>
    <property type="molecule type" value="Genomic_DNA"/>
</dbReference>
<protein>
    <recommendedName>
        <fullName evidence="5">Glycine zipper domain-containing protein</fullName>
    </recommendedName>
</protein>
<evidence type="ECO:0000256" key="1">
    <source>
        <dbReference type="SAM" id="MobiDB-lite"/>
    </source>
</evidence>
<dbReference type="RefSeq" id="WP_066741504.1">
    <property type="nucleotide sequence ID" value="NZ_CALCLR010000027.1"/>
</dbReference>
<evidence type="ECO:0000313" key="4">
    <source>
        <dbReference type="Proteomes" id="UP000093044"/>
    </source>
</evidence>
<feature type="region of interest" description="Disordered" evidence="1">
    <location>
        <begin position="30"/>
        <end position="73"/>
    </location>
</feature>
<evidence type="ECO:0000256" key="2">
    <source>
        <dbReference type="SAM" id="SignalP"/>
    </source>
</evidence>
<dbReference type="STRING" id="1197717.BED41_00110"/>
<organism evidence="3 4">
    <name type="scientific">Cloacibacillus porcorum</name>
    <dbReference type="NCBI Taxonomy" id="1197717"/>
    <lineage>
        <taxon>Bacteria</taxon>
        <taxon>Thermotogati</taxon>
        <taxon>Synergistota</taxon>
        <taxon>Synergistia</taxon>
        <taxon>Synergistales</taxon>
        <taxon>Synergistaceae</taxon>
        <taxon>Cloacibacillus</taxon>
    </lineage>
</organism>
<feature type="chain" id="PRO_5008538853" description="Glycine zipper domain-containing protein" evidence="2">
    <location>
        <begin position="30"/>
        <end position="100"/>
    </location>
</feature>
<dbReference type="KEGG" id="cpor:BED41_00110"/>
<evidence type="ECO:0000313" key="3">
    <source>
        <dbReference type="EMBL" id="ANZ43648.1"/>
    </source>
</evidence>
<name>A0A1B2I107_9BACT</name>
<dbReference type="AlphaFoldDB" id="A0A1B2I107"/>
<dbReference type="Proteomes" id="UP000093044">
    <property type="component" value="Chromosome"/>
</dbReference>
<dbReference type="GeneID" id="83056255"/>
<reference evidence="3" key="1">
    <citation type="submission" date="2016-08" db="EMBL/GenBank/DDBJ databases">
        <title>Complete genome of Cloacibacillus porcorum.</title>
        <authorList>
            <person name="Looft T."/>
            <person name="Bayles D.O."/>
            <person name="Alt D.P."/>
        </authorList>
    </citation>
    <scope>NUCLEOTIDE SEQUENCE [LARGE SCALE GENOMIC DNA]</scope>
    <source>
        <strain evidence="3">CL-84</strain>
    </source>
</reference>
<feature type="compositionally biased region" description="Low complexity" evidence="1">
    <location>
        <begin position="58"/>
        <end position="68"/>
    </location>
</feature>
<keyword evidence="4" id="KW-1185">Reference proteome</keyword>
<sequence>MMKVFFDKIKKAAALALTVVVVAAGSAAAAPRSPAMPPKNHGQMMVHPNQLPRHKPAPRVAPRSVPAPRYHDGGSGDTVKALAVGAVIGAVIGSLAANSK</sequence>
<proteinExistence type="predicted"/>
<feature type="signal peptide" evidence="2">
    <location>
        <begin position="1"/>
        <end position="29"/>
    </location>
</feature>
<keyword evidence="2" id="KW-0732">Signal</keyword>
<accession>A0A1B2I107</accession>
<evidence type="ECO:0008006" key="5">
    <source>
        <dbReference type="Google" id="ProtNLM"/>
    </source>
</evidence>
<gene>
    <name evidence="3" type="ORF">BED41_00110</name>
</gene>